<dbReference type="PANTHER" id="PTHR47894">
    <property type="entry name" value="HTH-TYPE TRANSCRIPTIONAL REGULATOR GADX"/>
    <property type="match status" value="1"/>
</dbReference>
<dbReference type="PROSITE" id="PS00041">
    <property type="entry name" value="HTH_ARAC_FAMILY_1"/>
    <property type="match status" value="1"/>
</dbReference>
<comment type="caution">
    <text evidence="5">The sequence shown here is derived from an EMBL/GenBank/DDBJ whole genome shotgun (WGS) entry which is preliminary data.</text>
</comment>
<accession>A0A4R7PBR8</accession>
<dbReference type="AlphaFoldDB" id="A0A4R7PBR8"/>
<evidence type="ECO:0000259" key="4">
    <source>
        <dbReference type="PROSITE" id="PS01124"/>
    </source>
</evidence>
<dbReference type="RefSeq" id="WP_133879564.1">
    <property type="nucleotide sequence ID" value="NZ_MWIN01000022.1"/>
</dbReference>
<keyword evidence="3" id="KW-0804">Transcription</keyword>
<organism evidence="5 6">
    <name type="scientific">Panacagrimonas perspica</name>
    <dbReference type="NCBI Taxonomy" id="381431"/>
    <lineage>
        <taxon>Bacteria</taxon>
        <taxon>Pseudomonadati</taxon>
        <taxon>Pseudomonadota</taxon>
        <taxon>Gammaproteobacteria</taxon>
        <taxon>Nevskiales</taxon>
        <taxon>Nevskiaceae</taxon>
        <taxon>Panacagrimonas</taxon>
    </lineage>
</organism>
<dbReference type="GO" id="GO:0003700">
    <property type="term" value="F:DNA-binding transcription factor activity"/>
    <property type="evidence" value="ECO:0007669"/>
    <property type="project" value="InterPro"/>
</dbReference>
<evidence type="ECO:0000256" key="1">
    <source>
        <dbReference type="ARBA" id="ARBA00023015"/>
    </source>
</evidence>
<feature type="domain" description="HTH araC/xylS-type" evidence="4">
    <location>
        <begin position="234"/>
        <end position="332"/>
    </location>
</feature>
<dbReference type="Proteomes" id="UP000295341">
    <property type="component" value="Unassembled WGS sequence"/>
</dbReference>
<evidence type="ECO:0000256" key="3">
    <source>
        <dbReference type="ARBA" id="ARBA00023163"/>
    </source>
</evidence>
<dbReference type="PANTHER" id="PTHR47894:SF4">
    <property type="entry name" value="HTH-TYPE TRANSCRIPTIONAL REGULATOR GADX"/>
    <property type="match status" value="1"/>
</dbReference>
<evidence type="ECO:0000313" key="5">
    <source>
        <dbReference type="EMBL" id="TDU30931.1"/>
    </source>
</evidence>
<name>A0A4R7PBR8_9GAMM</name>
<dbReference type="Pfam" id="PF12625">
    <property type="entry name" value="Arabinose_bd"/>
    <property type="match status" value="1"/>
</dbReference>
<dbReference type="OrthoDB" id="5740883at2"/>
<dbReference type="GO" id="GO:0005829">
    <property type="term" value="C:cytosol"/>
    <property type="evidence" value="ECO:0007669"/>
    <property type="project" value="TreeGrafter"/>
</dbReference>
<keyword evidence="2 5" id="KW-0238">DNA-binding</keyword>
<dbReference type="InterPro" id="IPR009057">
    <property type="entry name" value="Homeodomain-like_sf"/>
</dbReference>
<dbReference type="Pfam" id="PF12833">
    <property type="entry name" value="HTH_18"/>
    <property type="match status" value="1"/>
</dbReference>
<sequence length="336" mass="37163">MPGNFVRSALLSGADDLIRELGGKPLAIARRANVSAEALKDPDIPLPGRAAYAFLECAAEMCDCPSFGLRLGSRAQMAVVIGPLWVLLRSARTLEQMFEDLASNFDVYTSVASMAIEKRRDGMIVSWSSTLGQTDSEVQMAELALAVCVQEVRRQTVSRWQPRSVEFRHAPPENPAEHRTLFGPNVGFNRDRNAMFVEQELLDRPLSTGAARTHALVGALLRREEDAMSASIAARVESVVRAVLPFAPCTLRDVAASLGMPVRTLQHRLDANRQRFKDIKDRVRADLAMKYLRHSQLGLSEIAEILGYSELSAFSRSFRRWHGCAARSVRSEARGA</sequence>
<proteinExistence type="predicted"/>
<dbReference type="GO" id="GO:0000976">
    <property type="term" value="F:transcription cis-regulatory region binding"/>
    <property type="evidence" value="ECO:0007669"/>
    <property type="project" value="TreeGrafter"/>
</dbReference>
<reference evidence="5 6" key="1">
    <citation type="submission" date="2019-03" db="EMBL/GenBank/DDBJ databases">
        <title>Genomic Encyclopedia of Type Strains, Phase IV (KMG-IV): sequencing the most valuable type-strain genomes for metagenomic binning, comparative biology and taxonomic classification.</title>
        <authorList>
            <person name="Goeker M."/>
        </authorList>
    </citation>
    <scope>NUCLEOTIDE SEQUENCE [LARGE SCALE GENOMIC DNA]</scope>
    <source>
        <strain evidence="5 6">DSM 26377</strain>
    </source>
</reference>
<evidence type="ECO:0000313" key="6">
    <source>
        <dbReference type="Proteomes" id="UP000295341"/>
    </source>
</evidence>
<protein>
    <submittedName>
        <fullName evidence="5">AraC-like DNA-binding protein</fullName>
    </submittedName>
</protein>
<dbReference type="InterPro" id="IPR032687">
    <property type="entry name" value="AraC-type_N"/>
</dbReference>
<dbReference type="InterPro" id="IPR018060">
    <property type="entry name" value="HTH_AraC"/>
</dbReference>
<dbReference type="SMART" id="SM00342">
    <property type="entry name" value="HTH_ARAC"/>
    <property type="match status" value="1"/>
</dbReference>
<gene>
    <name evidence="5" type="ORF">DFR24_0288</name>
</gene>
<evidence type="ECO:0000256" key="2">
    <source>
        <dbReference type="ARBA" id="ARBA00023125"/>
    </source>
</evidence>
<keyword evidence="1" id="KW-0805">Transcription regulation</keyword>
<dbReference type="SUPFAM" id="SSF46689">
    <property type="entry name" value="Homeodomain-like"/>
    <property type="match status" value="1"/>
</dbReference>
<keyword evidence="6" id="KW-1185">Reference proteome</keyword>
<dbReference type="InterPro" id="IPR018062">
    <property type="entry name" value="HTH_AraC-typ_CS"/>
</dbReference>
<dbReference type="Gene3D" id="1.10.10.60">
    <property type="entry name" value="Homeodomain-like"/>
    <property type="match status" value="1"/>
</dbReference>
<dbReference type="EMBL" id="SOBT01000008">
    <property type="protein sequence ID" value="TDU30931.1"/>
    <property type="molecule type" value="Genomic_DNA"/>
</dbReference>
<dbReference type="PROSITE" id="PS01124">
    <property type="entry name" value="HTH_ARAC_FAMILY_2"/>
    <property type="match status" value="1"/>
</dbReference>